<sequence length="412" mass="45792">MRAHYQIIIIGAGTGGIMAASHLLKKKITEDIAIIDPAHLHYYQPAWTLVGAGAYDFKKTEKPMRELIPAGADWIKQAVVNVHPDASSVTLADGTNLSYDYLIVSPGLVYDLSLIEGLQEAIDKGVVCSNYLNPNYTWNCIQEFKGGTALFTQPNTPIKCGGAPQKIMYLAADYFRRTGLADKSRVIFATPGSVIFGVKVIAESLMQVIHKYGVDFRPFNDPVKIDADRKIAYFKNIRPKEDEASDSAAAEELIEVEFDLLHLAPPQVAPTFIKASGLANADGWMEVDINSMQHAKYPNIFGIGDAAALPTAKTGAAIRKQVPVMLDNIQKLMAGEVVDNYTYEGYSSCPLVTGYGKMVLAEFNYKNEFIPDPKLKQLLVFNSAKEHWRLWLLKKYLLPNLYWNKMMKGIEF</sequence>
<dbReference type="PANTHER" id="PTHR10632">
    <property type="entry name" value="SULFIDE:QUINONE OXIDOREDUCTASE"/>
    <property type="match status" value="1"/>
</dbReference>
<dbReference type="PANTHER" id="PTHR10632:SF2">
    <property type="entry name" value="SULFIDE:QUINONE OXIDOREDUCTASE, MITOCHONDRIAL"/>
    <property type="match status" value="1"/>
</dbReference>
<feature type="domain" description="FAD/NAD(P)-binding" evidence="7">
    <location>
        <begin position="5"/>
        <end position="122"/>
    </location>
</feature>
<keyword evidence="4" id="KW-0274">FAD</keyword>
<accession>A0A6N8L316</accession>
<dbReference type="Pfam" id="PF07992">
    <property type="entry name" value="Pyr_redox_2"/>
    <property type="match status" value="1"/>
</dbReference>
<comment type="caution">
    <text evidence="8">The sequence shown here is derived from an EMBL/GenBank/DDBJ whole genome shotgun (WGS) entry which is preliminary data.</text>
</comment>
<keyword evidence="9" id="KW-1185">Reference proteome</keyword>
<organism evidence="8 9">
    <name type="scientific">Sphingobacterium humi</name>
    <dbReference type="NCBI Taxonomy" id="1796905"/>
    <lineage>
        <taxon>Bacteria</taxon>
        <taxon>Pseudomonadati</taxon>
        <taxon>Bacteroidota</taxon>
        <taxon>Sphingobacteriia</taxon>
        <taxon>Sphingobacteriales</taxon>
        <taxon>Sphingobacteriaceae</taxon>
        <taxon>Sphingobacterium</taxon>
    </lineage>
</organism>
<dbReference type="InterPro" id="IPR036188">
    <property type="entry name" value="FAD/NAD-bd_sf"/>
</dbReference>
<comment type="cofactor">
    <cofactor evidence="1">
        <name>FAD</name>
        <dbReference type="ChEBI" id="CHEBI:57692"/>
    </cofactor>
</comment>
<evidence type="ECO:0000256" key="2">
    <source>
        <dbReference type="ARBA" id="ARBA00022630"/>
    </source>
</evidence>
<dbReference type="AlphaFoldDB" id="A0A6N8L316"/>
<dbReference type="InterPro" id="IPR015904">
    <property type="entry name" value="Sulphide_quinone_reductase"/>
</dbReference>
<dbReference type="GO" id="GO:0070224">
    <property type="term" value="F:sulfide:quinone oxidoreductase activity"/>
    <property type="evidence" value="ECO:0007669"/>
    <property type="project" value="TreeGrafter"/>
</dbReference>
<evidence type="ECO:0000256" key="6">
    <source>
        <dbReference type="ARBA" id="ARBA00023002"/>
    </source>
</evidence>
<protein>
    <submittedName>
        <fullName evidence="8">NAD(P)/FAD-dependent oxidoreductase</fullName>
    </submittedName>
</protein>
<evidence type="ECO:0000256" key="5">
    <source>
        <dbReference type="ARBA" id="ARBA00022946"/>
    </source>
</evidence>
<evidence type="ECO:0000256" key="1">
    <source>
        <dbReference type="ARBA" id="ARBA00001974"/>
    </source>
</evidence>
<dbReference type="FunFam" id="3.50.50.60:FF:000034">
    <property type="entry name" value="sulfide:quinone oxidoreductase, mitochondrial"/>
    <property type="match status" value="1"/>
</dbReference>
<dbReference type="Proteomes" id="UP000435036">
    <property type="component" value="Unassembled WGS sequence"/>
</dbReference>
<dbReference type="Gene3D" id="3.50.50.60">
    <property type="entry name" value="FAD/NAD(P)-binding domain"/>
    <property type="match status" value="2"/>
</dbReference>
<evidence type="ECO:0000256" key="3">
    <source>
        <dbReference type="ARBA" id="ARBA00022719"/>
    </source>
</evidence>
<reference evidence="8 9" key="1">
    <citation type="submission" date="2019-12" db="EMBL/GenBank/DDBJ databases">
        <authorList>
            <person name="Dong K."/>
        </authorList>
    </citation>
    <scope>NUCLEOTIDE SEQUENCE [LARGE SCALE GENOMIC DNA]</scope>
    <source>
        <strain evidence="8 9">JCM 31225</strain>
    </source>
</reference>
<name>A0A6N8L316_9SPHI</name>
<dbReference type="GO" id="GO:0048038">
    <property type="term" value="F:quinone binding"/>
    <property type="evidence" value="ECO:0007669"/>
    <property type="project" value="UniProtKB-KW"/>
</dbReference>
<dbReference type="EMBL" id="WSQA01000013">
    <property type="protein sequence ID" value="MVZ63429.1"/>
    <property type="molecule type" value="Genomic_DNA"/>
</dbReference>
<dbReference type="PRINTS" id="PR00368">
    <property type="entry name" value="FADPNR"/>
</dbReference>
<dbReference type="RefSeq" id="WP_160370147.1">
    <property type="nucleotide sequence ID" value="NZ_WSQA01000013.1"/>
</dbReference>
<evidence type="ECO:0000313" key="8">
    <source>
        <dbReference type="EMBL" id="MVZ63429.1"/>
    </source>
</evidence>
<dbReference type="GO" id="GO:0070221">
    <property type="term" value="P:sulfide oxidation, using sulfide:quinone oxidoreductase"/>
    <property type="evidence" value="ECO:0007669"/>
    <property type="project" value="TreeGrafter"/>
</dbReference>
<dbReference type="GO" id="GO:0071949">
    <property type="term" value="F:FAD binding"/>
    <property type="evidence" value="ECO:0007669"/>
    <property type="project" value="TreeGrafter"/>
</dbReference>
<evidence type="ECO:0000313" key="9">
    <source>
        <dbReference type="Proteomes" id="UP000435036"/>
    </source>
</evidence>
<dbReference type="SUPFAM" id="SSF51905">
    <property type="entry name" value="FAD/NAD(P)-binding domain"/>
    <property type="match status" value="2"/>
</dbReference>
<keyword evidence="3" id="KW-0874">Quinone</keyword>
<evidence type="ECO:0000256" key="4">
    <source>
        <dbReference type="ARBA" id="ARBA00022827"/>
    </source>
</evidence>
<dbReference type="InterPro" id="IPR023753">
    <property type="entry name" value="FAD/NAD-binding_dom"/>
</dbReference>
<keyword evidence="2" id="KW-0285">Flavoprotein</keyword>
<dbReference type="OrthoDB" id="9805710at2"/>
<keyword evidence="5" id="KW-0809">Transit peptide</keyword>
<evidence type="ECO:0000259" key="7">
    <source>
        <dbReference type="Pfam" id="PF07992"/>
    </source>
</evidence>
<proteinExistence type="predicted"/>
<gene>
    <name evidence="8" type="ORF">GQF63_15485</name>
</gene>
<keyword evidence="6" id="KW-0560">Oxidoreductase</keyword>